<protein>
    <recommendedName>
        <fullName evidence="6">BZIP domain-containing protein</fullName>
    </recommendedName>
</protein>
<dbReference type="EMBL" id="ML976999">
    <property type="protein sequence ID" value="KAF1954347.1"/>
    <property type="molecule type" value="Genomic_DNA"/>
</dbReference>
<feature type="non-terminal residue" evidence="7">
    <location>
        <position position="110"/>
    </location>
</feature>
<dbReference type="PANTHER" id="PTHR19304">
    <property type="entry name" value="CYCLIC-AMP RESPONSE ELEMENT BINDING PROTEIN"/>
    <property type="match status" value="1"/>
</dbReference>
<accession>A0A6A5TZH5</accession>
<evidence type="ECO:0000256" key="5">
    <source>
        <dbReference type="SAM" id="MobiDB-lite"/>
    </source>
</evidence>
<dbReference type="InterPro" id="IPR046347">
    <property type="entry name" value="bZIP_sf"/>
</dbReference>
<dbReference type="OrthoDB" id="295274at2759"/>
<feature type="region of interest" description="Disordered" evidence="5">
    <location>
        <begin position="1"/>
        <end position="53"/>
    </location>
</feature>
<evidence type="ECO:0000256" key="2">
    <source>
        <dbReference type="ARBA" id="ARBA00023015"/>
    </source>
</evidence>
<dbReference type="Proteomes" id="UP000800035">
    <property type="component" value="Unassembled WGS sequence"/>
</dbReference>
<dbReference type="SUPFAM" id="SSF57959">
    <property type="entry name" value="Leucine zipper domain"/>
    <property type="match status" value="1"/>
</dbReference>
<dbReference type="InterPro" id="IPR051027">
    <property type="entry name" value="bZIP_transcription_factors"/>
</dbReference>
<dbReference type="GO" id="GO:0003700">
    <property type="term" value="F:DNA-binding transcription factor activity"/>
    <property type="evidence" value="ECO:0007669"/>
    <property type="project" value="InterPro"/>
</dbReference>
<dbReference type="InterPro" id="IPR004827">
    <property type="entry name" value="bZIP"/>
</dbReference>
<keyword evidence="2" id="KW-0805">Transcription regulation</keyword>
<sequence>TTPSSLPSAPSPKRRTRRRRNSSAAEPGSARAAYLEKNRKAASKCRNKQKQQQDELVETAREVERKNKVLKAEVELLKSDMRDLVGVVGSHVACPDKRLKIYVDRKAETL</sequence>
<evidence type="ECO:0000259" key="6">
    <source>
        <dbReference type="PROSITE" id="PS50217"/>
    </source>
</evidence>
<dbReference type="Gene3D" id="1.20.5.170">
    <property type="match status" value="1"/>
</dbReference>
<feature type="domain" description="BZIP" evidence="6">
    <location>
        <begin position="36"/>
        <end position="91"/>
    </location>
</feature>
<feature type="compositionally biased region" description="Basic residues" evidence="5">
    <location>
        <begin position="12"/>
        <end position="21"/>
    </location>
</feature>
<evidence type="ECO:0000313" key="8">
    <source>
        <dbReference type="Proteomes" id="UP000800035"/>
    </source>
</evidence>
<evidence type="ECO:0000256" key="1">
    <source>
        <dbReference type="ARBA" id="ARBA00004123"/>
    </source>
</evidence>
<dbReference type="AlphaFoldDB" id="A0A6A5TZH5"/>
<keyword evidence="4" id="KW-0539">Nucleus</keyword>
<keyword evidence="3" id="KW-0804">Transcription</keyword>
<evidence type="ECO:0000313" key="7">
    <source>
        <dbReference type="EMBL" id="KAF1954347.1"/>
    </source>
</evidence>
<dbReference type="Pfam" id="PF00170">
    <property type="entry name" value="bZIP_1"/>
    <property type="match status" value="1"/>
</dbReference>
<reference evidence="7" key="1">
    <citation type="journal article" date="2020" name="Stud. Mycol.">
        <title>101 Dothideomycetes genomes: a test case for predicting lifestyles and emergence of pathogens.</title>
        <authorList>
            <person name="Haridas S."/>
            <person name="Albert R."/>
            <person name="Binder M."/>
            <person name="Bloem J."/>
            <person name="Labutti K."/>
            <person name="Salamov A."/>
            <person name="Andreopoulos B."/>
            <person name="Baker S."/>
            <person name="Barry K."/>
            <person name="Bills G."/>
            <person name="Bluhm B."/>
            <person name="Cannon C."/>
            <person name="Castanera R."/>
            <person name="Culley D."/>
            <person name="Daum C."/>
            <person name="Ezra D."/>
            <person name="Gonzalez J."/>
            <person name="Henrissat B."/>
            <person name="Kuo A."/>
            <person name="Liang C."/>
            <person name="Lipzen A."/>
            <person name="Lutzoni F."/>
            <person name="Magnuson J."/>
            <person name="Mondo S."/>
            <person name="Nolan M."/>
            <person name="Ohm R."/>
            <person name="Pangilinan J."/>
            <person name="Park H.-J."/>
            <person name="Ramirez L."/>
            <person name="Alfaro M."/>
            <person name="Sun H."/>
            <person name="Tritt A."/>
            <person name="Yoshinaga Y."/>
            <person name="Zwiers L.-H."/>
            <person name="Turgeon B."/>
            <person name="Goodwin S."/>
            <person name="Spatafora J."/>
            <person name="Crous P."/>
            <person name="Grigoriev I."/>
        </authorList>
    </citation>
    <scope>NUCLEOTIDE SEQUENCE</scope>
    <source>
        <strain evidence="7">CBS 675.92</strain>
    </source>
</reference>
<proteinExistence type="predicted"/>
<comment type="subcellular location">
    <subcellularLocation>
        <location evidence="1">Nucleus</location>
    </subcellularLocation>
</comment>
<dbReference type="GO" id="GO:0005634">
    <property type="term" value="C:nucleus"/>
    <property type="evidence" value="ECO:0007669"/>
    <property type="project" value="UniProtKB-SubCell"/>
</dbReference>
<organism evidence="7 8">
    <name type="scientific">Byssothecium circinans</name>
    <dbReference type="NCBI Taxonomy" id="147558"/>
    <lineage>
        <taxon>Eukaryota</taxon>
        <taxon>Fungi</taxon>
        <taxon>Dikarya</taxon>
        <taxon>Ascomycota</taxon>
        <taxon>Pezizomycotina</taxon>
        <taxon>Dothideomycetes</taxon>
        <taxon>Pleosporomycetidae</taxon>
        <taxon>Pleosporales</taxon>
        <taxon>Massarineae</taxon>
        <taxon>Massarinaceae</taxon>
        <taxon>Byssothecium</taxon>
    </lineage>
</organism>
<dbReference type="CDD" id="cd14687">
    <property type="entry name" value="bZIP_ATF2"/>
    <property type="match status" value="1"/>
</dbReference>
<evidence type="ECO:0000256" key="4">
    <source>
        <dbReference type="ARBA" id="ARBA00023242"/>
    </source>
</evidence>
<feature type="compositionally biased region" description="Basic residues" evidence="5">
    <location>
        <begin position="40"/>
        <end position="49"/>
    </location>
</feature>
<name>A0A6A5TZH5_9PLEO</name>
<dbReference type="SMART" id="SM00338">
    <property type="entry name" value="BRLZ"/>
    <property type="match status" value="1"/>
</dbReference>
<gene>
    <name evidence="7" type="ORF">CC80DRAFT_359264</name>
</gene>
<evidence type="ECO:0000256" key="3">
    <source>
        <dbReference type="ARBA" id="ARBA00023163"/>
    </source>
</evidence>
<feature type="non-terminal residue" evidence="7">
    <location>
        <position position="1"/>
    </location>
</feature>
<dbReference type="PROSITE" id="PS50217">
    <property type="entry name" value="BZIP"/>
    <property type="match status" value="1"/>
</dbReference>
<keyword evidence="8" id="KW-1185">Reference proteome</keyword>